<dbReference type="Pfam" id="PF13966">
    <property type="entry name" value="zf-RVT"/>
    <property type="match status" value="1"/>
</dbReference>
<proteinExistence type="predicted"/>
<dbReference type="InterPro" id="IPR026960">
    <property type="entry name" value="RVT-Znf"/>
</dbReference>
<sequence>MSAKQPHVTFCEFFDDLEYIFLSKTMLLHDERRKVCCFIIIDHMCISEYIFCGKLLWQSQLLSRVKIFMWLALKGRCLMADNLQKIGGLIRRIAPYATWHFEMTPNLLFNVLSQTGFGDCSGAK</sequence>
<evidence type="ECO:0000313" key="2">
    <source>
        <dbReference type="EnsemblPlants" id="OGLUM02G18640.3"/>
    </source>
</evidence>
<protein>
    <recommendedName>
        <fullName evidence="1">Reverse transcriptase zinc-binding domain-containing protein</fullName>
    </recommendedName>
</protein>
<dbReference type="Proteomes" id="UP000026961">
    <property type="component" value="Chromosome 2"/>
</dbReference>
<evidence type="ECO:0000313" key="3">
    <source>
        <dbReference type="Proteomes" id="UP000026961"/>
    </source>
</evidence>
<accession>A0A0D9YSW9</accession>
<keyword evidence="3" id="KW-1185">Reference proteome</keyword>
<dbReference type="EnsemblPlants" id="OGLUM02G18640.3">
    <property type="protein sequence ID" value="OGLUM02G18640.3"/>
    <property type="gene ID" value="OGLUM02G18640"/>
</dbReference>
<name>A0A0D9YSW9_9ORYZ</name>
<reference evidence="2" key="2">
    <citation type="submission" date="2018-05" db="EMBL/GenBank/DDBJ databases">
        <title>OgluRS3 (Oryza glumaepatula Reference Sequence Version 3).</title>
        <authorList>
            <person name="Zhang J."/>
            <person name="Kudrna D."/>
            <person name="Lee S."/>
            <person name="Talag J."/>
            <person name="Welchert J."/>
            <person name="Wing R.A."/>
        </authorList>
    </citation>
    <scope>NUCLEOTIDE SEQUENCE [LARGE SCALE GENOMIC DNA]</scope>
</reference>
<evidence type="ECO:0000259" key="1">
    <source>
        <dbReference type="Pfam" id="PF13966"/>
    </source>
</evidence>
<reference evidence="2" key="1">
    <citation type="submission" date="2015-04" db="UniProtKB">
        <authorList>
            <consortium name="EnsemblPlants"/>
        </authorList>
    </citation>
    <scope>IDENTIFICATION</scope>
</reference>
<feature type="domain" description="Reverse transcriptase zinc-binding" evidence="1">
    <location>
        <begin position="51"/>
        <end position="87"/>
    </location>
</feature>
<dbReference type="HOGENOM" id="CLU_2007485_0_0_1"/>
<dbReference type="Gramene" id="OGLUM02G18640.3">
    <property type="protein sequence ID" value="OGLUM02G18640.3"/>
    <property type="gene ID" value="OGLUM02G18640"/>
</dbReference>
<organism evidence="2">
    <name type="scientific">Oryza glumipatula</name>
    <dbReference type="NCBI Taxonomy" id="40148"/>
    <lineage>
        <taxon>Eukaryota</taxon>
        <taxon>Viridiplantae</taxon>
        <taxon>Streptophyta</taxon>
        <taxon>Embryophyta</taxon>
        <taxon>Tracheophyta</taxon>
        <taxon>Spermatophyta</taxon>
        <taxon>Magnoliopsida</taxon>
        <taxon>Liliopsida</taxon>
        <taxon>Poales</taxon>
        <taxon>Poaceae</taxon>
        <taxon>BOP clade</taxon>
        <taxon>Oryzoideae</taxon>
        <taxon>Oryzeae</taxon>
        <taxon>Oryzinae</taxon>
        <taxon>Oryza</taxon>
    </lineage>
</organism>
<dbReference type="AlphaFoldDB" id="A0A0D9YSW9"/>